<evidence type="ECO:0000256" key="1">
    <source>
        <dbReference type="ARBA" id="ARBA00022908"/>
    </source>
</evidence>
<accession>A0A2N5D7A9</accession>
<dbReference type="Gene3D" id="3.40.50.1390">
    <property type="entry name" value="Resolvase, N-terminal catalytic domain"/>
    <property type="match status" value="1"/>
</dbReference>
<feature type="active site" description="O-(5'-phospho-DNA)-serine intermediate" evidence="4 5">
    <location>
        <position position="22"/>
    </location>
</feature>
<dbReference type="Pfam" id="PF13408">
    <property type="entry name" value="Zn_ribbon_recom"/>
    <property type="match status" value="1"/>
</dbReference>
<dbReference type="InterPro" id="IPR006118">
    <property type="entry name" value="Recombinase_CS"/>
</dbReference>
<dbReference type="OrthoDB" id="9791494at2"/>
<evidence type="ECO:0000256" key="5">
    <source>
        <dbReference type="PROSITE-ProRule" id="PRU10137"/>
    </source>
</evidence>
<dbReference type="Pfam" id="PF00239">
    <property type="entry name" value="Resolvase"/>
    <property type="match status" value="1"/>
</dbReference>
<dbReference type="GO" id="GO:0003677">
    <property type="term" value="F:DNA binding"/>
    <property type="evidence" value="ECO:0007669"/>
    <property type="project" value="UniProtKB-KW"/>
</dbReference>
<proteinExistence type="predicted"/>
<dbReference type="PANTHER" id="PTHR30461:SF23">
    <property type="entry name" value="DNA RECOMBINASE-RELATED"/>
    <property type="match status" value="1"/>
</dbReference>
<dbReference type="AlphaFoldDB" id="A0A2N5D7A9"/>
<dbReference type="InterPro" id="IPR011109">
    <property type="entry name" value="DNA_bind_recombinase_dom"/>
</dbReference>
<feature type="domain" description="Recombinase" evidence="7">
    <location>
        <begin position="170"/>
        <end position="301"/>
    </location>
</feature>
<dbReference type="EMBL" id="PJRS01000041">
    <property type="protein sequence ID" value="PLR21949.1"/>
    <property type="molecule type" value="Genomic_DNA"/>
</dbReference>
<dbReference type="InterPro" id="IPR036162">
    <property type="entry name" value="Resolvase-like_N_sf"/>
</dbReference>
<evidence type="ECO:0000313" key="8">
    <source>
        <dbReference type="EMBL" id="PLR21949.1"/>
    </source>
</evidence>
<evidence type="ECO:0000259" key="6">
    <source>
        <dbReference type="PROSITE" id="PS51736"/>
    </source>
</evidence>
<dbReference type="InterPro" id="IPR006119">
    <property type="entry name" value="Resolv_N"/>
</dbReference>
<dbReference type="PROSITE" id="PS00397">
    <property type="entry name" value="RECOMBINASES_1"/>
    <property type="match status" value="1"/>
</dbReference>
<dbReference type="GO" id="GO:0000150">
    <property type="term" value="F:DNA strand exchange activity"/>
    <property type="evidence" value="ECO:0007669"/>
    <property type="project" value="InterPro"/>
</dbReference>
<organism evidence="8 9">
    <name type="scientific">Caulobacter zeae</name>
    <dbReference type="NCBI Taxonomy" id="2055137"/>
    <lineage>
        <taxon>Bacteria</taxon>
        <taxon>Pseudomonadati</taxon>
        <taxon>Pseudomonadota</taxon>
        <taxon>Alphaproteobacteria</taxon>
        <taxon>Caulobacterales</taxon>
        <taxon>Caulobacteraceae</taxon>
        <taxon>Caulobacter</taxon>
    </lineage>
</organism>
<gene>
    <name evidence="8" type="ORF">SGCZBJ_20270</name>
</gene>
<evidence type="ECO:0000259" key="7">
    <source>
        <dbReference type="PROSITE" id="PS51737"/>
    </source>
</evidence>
<evidence type="ECO:0000256" key="2">
    <source>
        <dbReference type="ARBA" id="ARBA00023125"/>
    </source>
</evidence>
<dbReference type="GO" id="GO:0015074">
    <property type="term" value="P:DNA integration"/>
    <property type="evidence" value="ECO:0007669"/>
    <property type="project" value="UniProtKB-KW"/>
</dbReference>
<dbReference type="PROSITE" id="PS51736">
    <property type="entry name" value="RECOMBINASES_3"/>
    <property type="match status" value="1"/>
</dbReference>
<keyword evidence="3" id="KW-0233">DNA recombination</keyword>
<keyword evidence="9" id="KW-1185">Reference proteome</keyword>
<dbReference type="PROSITE" id="PS51737">
    <property type="entry name" value="RECOMBINASE_DNA_BIND"/>
    <property type="match status" value="1"/>
</dbReference>
<evidence type="ECO:0000313" key="9">
    <source>
        <dbReference type="Proteomes" id="UP000234479"/>
    </source>
</evidence>
<reference evidence="8 9" key="1">
    <citation type="submission" date="2017-12" db="EMBL/GenBank/DDBJ databases">
        <title>The genome sequence of Caulobacter sp. 410.</title>
        <authorList>
            <person name="Gao J."/>
            <person name="Mao X."/>
            <person name="Sun J."/>
        </authorList>
    </citation>
    <scope>NUCLEOTIDE SEQUENCE [LARGE SCALE GENOMIC DNA]</scope>
    <source>
        <strain evidence="8 9">410</strain>
    </source>
</reference>
<name>A0A2N5D7A9_9CAUL</name>
<comment type="caution">
    <text evidence="8">The sequence shown here is derived from an EMBL/GenBank/DDBJ whole genome shotgun (WGS) entry which is preliminary data.</text>
</comment>
<evidence type="ECO:0000256" key="3">
    <source>
        <dbReference type="ARBA" id="ARBA00023172"/>
    </source>
</evidence>
<dbReference type="SUPFAM" id="SSF53041">
    <property type="entry name" value="Resolvase-like"/>
    <property type="match status" value="1"/>
</dbReference>
<dbReference type="Proteomes" id="UP000234479">
    <property type="component" value="Unassembled WGS sequence"/>
</dbReference>
<dbReference type="PANTHER" id="PTHR30461">
    <property type="entry name" value="DNA-INVERTASE FROM LAMBDOID PROPHAGE"/>
    <property type="match status" value="1"/>
</dbReference>
<dbReference type="SMART" id="SM00857">
    <property type="entry name" value="Resolvase"/>
    <property type="match status" value="1"/>
</dbReference>
<dbReference type="Gene3D" id="3.90.1750.20">
    <property type="entry name" value="Putative Large Serine Recombinase, Chain B, Domain 2"/>
    <property type="match status" value="1"/>
</dbReference>
<keyword evidence="1" id="KW-0229">DNA integration</keyword>
<dbReference type="InterPro" id="IPR038109">
    <property type="entry name" value="DNA_bind_recomb_sf"/>
</dbReference>
<feature type="domain" description="Resolvase/invertase-type recombinase catalytic" evidence="6">
    <location>
        <begin position="14"/>
        <end position="162"/>
    </location>
</feature>
<dbReference type="InterPro" id="IPR050639">
    <property type="entry name" value="SSR_resolvase"/>
</dbReference>
<dbReference type="Pfam" id="PF07508">
    <property type="entry name" value="Recombinase"/>
    <property type="match status" value="1"/>
</dbReference>
<sequence length="556" mass="62585">MAKRRTPPPPTAPSAALYLRVSTGRQADSDLSIPDQGRQLRAYCQAKAWPVAEEFVEPGNTATDDRRPAFQQMIDAAMAKPPPFHVILVHSFSRFFRDQFQFEFYARKLAKNGVRIVSITQEVGDDPMGVMVRQMMNLFDEYQSRENAKHTLRAMKENARQGFWNGSLPPLGYRVVAAEQRGERIKKKLEIDPIGAETVRLIYRLALHGIDGSGPMGVKSIATYLNDQHLTTRGGGRWSNGTVHYTLTRTTYIGAHVFNSRHYATQEFKDESERVIMAVPPLVDRDTFDAVQRAMSQRNPLAMAPRFVNSPILLGGICFCGLCGNAMTLRTGKSSAYRYYTCCTKARQGSTGCKGMSVRMDLLDAAVIDHLENRLLNPERLATMMDNIIDRRSEWIEKRHRHVADLRKRATEVEQRLQRLYASIEEGIIDATDPSLKPRIAQLRALRDKAAGDAERAAKAIENIMPALTPELLNRFSQATRELFRADNGAYRRDLIRAVAQKVEMVSPHEARICGSKVELLRTLAVNNGVESAALVVPGFVREWRALQDSNLRPFA</sequence>
<protein>
    <submittedName>
        <fullName evidence="8">Recombinase family protein</fullName>
    </submittedName>
</protein>
<dbReference type="CDD" id="cd00338">
    <property type="entry name" value="Ser_Recombinase"/>
    <property type="match status" value="1"/>
</dbReference>
<keyword evidence="2" id="KW-0238">DNA-binding</keyword>
<evidence type="ECO:0000256" key="4">
    <source>
        <dbReference type="PIRSR" id="PIRSR606118-50"/>
    </source>
</evidence>
<dbReference type="InterPro" id="IPR025827">
    <property type="entry name" value="Zn_ribbon_recom_dom"/>
</dbReference>